<evidence type="ECO:0000313" key="7">
    <source>
        <dbReference type="EMBL" id="OYR01856.1"/>
    </source>
</evidence>
<reference evidence="6 10" key="2">
    <citation type="journal article" date="2017" name="PLoS ONE">
        <title>Genomic and phenotypic characterisation of fluoroquinolone resistance mechanisms in Enterobacteriaceae in Durban, South Africa.</title>
        <authorList>
            <person name="Osei Sekyere J."/>
            <person name="Amoako D.G."/>
        </authorList>
    </citation>
    <scope>NUCLEOTIDE SEQUENCE [LARGE SCALE GENOMIC DNA]</scope>
    <source>
        <strain evidence="6 10">ST62:944112508</strain>
    </source>
</reference>
<dbReference type="EMBL" id="NEFA01000022">
    <property type="protein sequence ID" value="OYR01856.1"/>
    <property type="molecule type" value="Genomic_DNA"/>
</dbReference>
<geneLocation type="plasmid" evidence="8">
    <name>pRHBSTW-00398_2</name>
</geneLocation>
<evidence type="ECO:0000313" key="13">
    <source>
        <dbReference type="Proteomes" id="UP000512222"/>
    </source>
</evidence>
<dbReference type="EMBL" id="LJEB01000158">
    <property type="protein sequence ID" value="KPR48531.1"/>
    <property type="molecule type" value="Genomic_DNA"/>
</dbReference>
<evidence type="ECO:0000313" key="6">
    <source>
        <dbReference type="EMBL" id="KPR48531.1"/>
    </source>
</evidence>
<reference evidence="10" key="1">
    <citation type="submission" date="2015-09" db="EMBL/GenBank/DDBJ databases">
        <title>Prevalence of NDMs in South Africa.</title>
        <authorList>
            <person name="Osei Sekyere J."/>
            <person name="Govinden U."/>
            <person name="Essack S."/>
            <person name="Haldorsen B."/>
            <person name="Samuelsen O."/>
            <person name="Aasnaes B."/>
            <person name="Sundsfjord A."/>
        </authorList>
    </citation>
    <scope>NUCLEOTIDE SEQUENCE [LARGE SCALE GENOMIC DNA]</scope>
    <source>
        <strain evidence="10">ST62:944112508</strain>
    </source>
</reference>
<geneLocation type="plasmid" evidence="9">
    <name>pRHBSTW-00370_2</name>
</geneLocation>
<reference evidence="7 11" key="3">
    <citation type="submission" date="2017-04" db="EMBL/GenBank/DDBJ databases">
        <title>Emergence of KPC-2-producing Citrobacter isolates from sediments of a Chinese river.</title>
        <authorList>
            <person name="Zheng B."/>
        </authorList>
    </citation>
    <scope>NUCLEOTIDE SEQUENCE [LARGE SCALE GENOMIC DNA]</scope>
    <source>
        <strain evidence="7 11">C191</strain>
    </source>
</reference>
<dbReference type="Proteomes" id="UP000512222">
    <property type="component" value="Plasmid pRHBSTW-00370_2"/>
</dbReference>
<dbReference type="Proteomes" id="UP000885148">
    <property type="component" value="Unassembled WGS sequence"/>
</dbReference>
<reference evidence="5" key="8">
    <citation type="submission" date="2021-07" db="EMBL/GenBank/DDBJ databases">
        <authorList>
            <consortium name="NCBI Pathogen Detection Project"/>
        </authorList>
    </citation>
    <scope>NUCLEOTIDE SEQUENCE</scope>
    <source>
        <strain evidence="5">91871</strain>
    </source>
</reference>
<evidence type="ECO:0000313" key="4">
    <source>
        <dbReference type="EMBL" id="EMN4147730.1"/>
    </source>
</evidence>
<evidence type="ECO:0000313" key="8">
    <source>
        <dbReference type="EMBL" id="QLO16770.1"/>
    </source>
</evidence>
<evidence type="ECO:0000313" key="11">
    <source>
        <dbReference type="Proteomes" id="UP000215827"/>
    </source>
</evidence>
<evidence type="ECO:0000313" key="12">
    <source>
        <dbReference type="Proteomes" id="UP000510650"/>
    </source>
</evidence>
<dbReference type="EMBL" id="ABBJDF010000010">
    <property type="protein sequence ID" value="EHT9938970.1"/>
    <property type="molecule type" value="Genomic_DNA"/>
</dbReference>
<geneLocation type="plasmid" evidence="13">
    <name>prhbstw-00370_2</name>
</geneLocation>
<dbReference type="EMBL" id="CP056574">
    <property type="protein sequence ID" value="QLV33409.1"/>
    <property type="molecule type" value="Genomic_DNA"/>
</dbReference>
<dbReference type="Proteomes" id="UP001279522">
    <property type="component" value="Unassembled WGS sequence"/>
</dbReference>
<sequence>MNTQTRIKLKGLKIYTGMSQETVCFNATVLFDGLSIGTADNDGHGGETRVLFEPGKKELFRQAESYAKGLLPICLGEHNGKPFLIDSNLIEVIDQLVSDEERNRKTKSSFKKVYRKKICVLREGRLWTVGYKSQAQYASYIAQIKKEHGPDIVILDDLEHDEAFELYSKHLYA</sequence>
<evidence type="ECO:0000313" key="5">
    <source>
        <dbReference type="EMBL" id="HBH7045272.1"/>
    </source>
</evidence>
<reference evidence="8" key="6">
    <citation type="journal article" date="2021" name="Microb. Genom.">
        <title>A genomic epidemiological study shows that prevalence of antimicrobial resistance in Enterobacterales is associated with the livestock host, as well as antimicrobial usage.</title>
        <authorList>
            <person name="AbuOun M."/>
            <person name="Jones H."/>
            <person name="Stubberfield E."/>
            <person name="Gilson D."/>
            <person name="Shaw L.P."/>
            <person name="Hubbard A.T.M."/>
            <person name="Chau K.K."/>
            <person name="Sebra R."/>
            <person name="Peto T.E.A."/>
            <person name="Crook D.W."/>
            <person name="Read D.S."/>
            <person name="Gweon H.S."/>
            <person name="Walker A.S."/>
            <person name="Stoesser N."/>
            <person name="Smith R.P."/>
            <person name="Anjum M.F."/>
            <person name="On Behalf Of The Rehab Consortium."/>
        </authorList>
    </citation>
    <scope>NUCLEOTIDE SEQUENCE</scope>
    <source>
        <strain evidence="9">RHBSTW-00370</strain>
        <strain evidence="8">RHBSTW-00398</strain>
    </source>
</reference>
<dbReference type="AlphaFoldDB" id="A0A0P8PQD7"/>
<reference evidence="5" key="4">
    <citation type="journal article" date="2018" name="Genome Biol.">
        <title>SKESA: strategic k-mer extension for scrupulous assemblies.</title>
        <authorList>
            <person name="Souvorov A."/>
            <person name="Agarwala R."/>
            <person name="Lipman D.J."/>
        </authorList>
    </citation>
    <scope>NUCLEOTIDE SEQUENCE</scope>
    <source>
        <strain evidence="5">91871</strain>
    </source>
</reference>
<protein>
    <submittedName>
        <fullName evidence="6">Uncharacterized protein</fullName>
    </submittedName>
</protein>
<evidence type="ECO:0000313" key="9">
    <source>
        <dbReference type="EMBL" id="QLV33409.1"/>
    </source>
</evidence>
<keyword evidence="8" id="KW-0614">Plasmid</keyword>
<dbReference type="Proteomes" id="UP000215827">
    <property type="component" value="Unassembled WGS sequence"/>
</dbReference>
<evidence type="ECO:0000313" key="10">
    <source>
        <dbReference type="Proteomes" id="UP000050520"/>
    </source>
</evidence>
<accession>A0A0P8PQD7</accession>
<dbReference type="Proteomes" id="UP000510650">
    <property type="component" value="Plasmid pRHBSTW-00398_2"/>
</dbReference>
<evidence type="ECO:0000313" key="1">
    <source>
        <dbReference type="EMBL" id="EHT9938970.1"/>
    </source>
</evidence>
<dbReference type="Proteomes" id="UP001169574">
    <property type="component" value="Unassembled WGS sequence"/>
</dbReference>
<evidence type="ECO:0000313" key="2">
    <source>
        <dbReference type="EMBL" id="ELV3681830.1"/>
    </source>
</evidence>
<dbReference type="Proteomes" id="UP000050520">
    <property type="component" value="Unassembled WGS sequence"/>
</dbReference>
<dbReference type="EMBL" id="DAESCB010000044">
    <property type="protein sequence ID" value="HBH7045272.1"/>
    <property type="molecule type" value="Genomic_DNA"/>
</dbReference>
<proteinExistence type="predicted"/>
<organism evidence="6 10">
    <name type="scientific">Citrobacter freundii</name>
    <dbReference type="NCBI Taxonomy" id="546"/>
    <lineage>
        <taxon>Bacteria</taxon>
        <taxon>Pseudomonadati</taxon>
        <taxon>Pseudomonadota</taxon>
        <taxon>Gammaproteobacteria</taxon>
        <taxon>Enterobacterales</taxon>
        <taxon>Enterobacteriaceae</taxon>
        <taxon>Citrobacter</taxon>
        <taxon>Citrobacter freundii complex</taxon>
    </lineage>
</organism>
<dbReference type="EMBL" id="ABLGCN030000013">
    <property type="protein sequence ID" value="EMM7459520.1"/>
    <property type="molecule type" value="Genomic_DNA"/>
</dbReference>
<geneLocation type="plasmid" evidence="12">
    <name>prhbstw-00398_2</name>
</geneLocation>
<name>A0A0P8PQD7_CITFR</name>
<dbReference type="EMBL" id="ABOSXX010000031">
    <property type="protein sequence ID" value="ELV3681830.1"/>
    <property type="molecule type" value="Genomic_DNA"/>
</dbReference>
<dbReference type="EMBL" id="CP055539">
    <property type="protein sequence ID" value="QLO16770.1"/>
    <property type="molecule type" value="Genomic_DNA"/>
</dbReference>
<gene>
    <name evidence="6" type="ORF">AN672_25665</name>
    <name evidence="7" type="ORF">B9P89_17950</name>
    <name evidence="9" type="ORF">HV178_25990</name>
    <name evidence="8" type="ORF">HV183_25690</name>
    <name evidence="5" type="ORF">KV121_005448</name>
    <name evidence="1" type="ORF">KY227_002039</name>
    <name evidence="3" type="ORF">P7U51_004087</name>
    <name evidence="4" type="ORF">PQQ21_005087</name>
    <name evidence="2" type="ORF">SGX49_004320</name>
</gene>
<dbReference type="EMBL" id="ABKLER030000038">
    <property type="protein sequence ID" value="EMN4147730.1"/>
    <property type="molecule type" value="Genomic_DNA"/>
</dbReference>
<reference evidence="1" key="7">
    <citation type="submission" date="2021-07" db="EMBL/GenBank/DDBJ databases">
        <authorList>
            <consortium name="Clinical and Environmental Microbiology Branch: Whole genome sequencing antimicrobial resistance pathogens in the healthcare setting"/>
        </authorList>
    </citation>
    <scope>NUCLEOTIDE SEQUENCE</scope>
    <source>
        <strain evidence="1">2021DK-00049</strain>
        <strain evidence="4">2023GN-00102</strain>
        <strain evidence="2">2023GN-00287</strain>
        <strain evidence="3">Whole organism</strain>
    </source>
</reference>
<evidence type="ECO:0000313" key="3">
    <source>
        <dbReference type="EMBL" id="EMM7459520.1"/>
    </source>
</evidence>
<dbReference type="RefSeq" id="WP_007372310.1">
    <property type="nucleotide sequence ID" value="NZ_AP026941.1"/>
</dbReference>
<reference evidence="12 13" key="5">
    <citation type="submission" date="2020-06" db="EMBL/GenBank/DDBJ databases">
        <title>REHAB project genomes.</title>
        <authorList>
            <person name="Shaw L.P."/>
        </authorList>
    </citation>
    <scope>NUCLEOTIDE SEQUENCE [LARGE SCALE GENOMIC DNA]</scope>
    <source>
        <strain evidence="13">RHBSTW-00370</strain>
        <strain evidence="12">RHBSTW-00398</strain>
        <plasmid evidence="13">prhbstw-00370_2</plasmid>
        <plasmid evidence="12">prhbstw-00398_2</plasmid>
    </source>
</reference>